<evidence type="ECO:0000256" key="1">
    <source>
        <dbReference type="SAM" id="MobiDB-lite"/>
    </source>
</evidence>
<feature type="compositionally biased region" description="Acidic residues" evidence="1">
    <location>
        <begin position="262"/>
        <end position="279"/>
    </location>
</feature>
<dbReference type="EMBL" id="LGRX02029642">
    <property type="protein sequence ID" value="KAK3246610.1"/>
    <property type="molecule type" value="Genomic_DNA"/>
</dbReference>
<evidence type="ECO:0000313" key="3">
    <source>
        <dbReference type="Proteomes" id="UP001190700"/>
    </source>
</evidence>
<name>A0AAE0F192_9CHLO</name>
<evidence type="ECO:0000313" key="2">
    <source>
        <dbReference type="EMBL" id="KAK3246610.1"/>
    </source>
</evidence>
<feature type="region of interest" description="Disordered" evidence="1">
    <location>
        <begin position="258"/>
        <end position="351"/>
    </location>
</feature>
<keyword evidence="3" id="KW-1185">Reference proteome</keyword>
<feature type="compositionally biased region" description="Basic and acidic residues" evidence="1">
    <location>
        <begin position="280"/>
        <end position="289"/>
    </location>
</feature>
<reference evidence="2 3" key="1">
    <citation type="journal article" date="2015" name="Genome Biol. Evol.">
        <title>Comparative Genomics of a Bacterivorous Green Alga Reveals Evolutionary Causalities and Consequences of Phago-Mixotrophic Mode of Nutrition.</title>
        <authorList>
            <person name="Burns J.A."/>
            <person name="Paasch A."/>
            <person name="Narechania A."/>
            <person name="Kim E."/>
        </authorList>
    </citation>
    <scope>NUCLEOTIDE SEQUENCE [LARGE SCALE GENOMIC DNA]</scope>
    <source>
        <strain evidence="2 3">PLY_AMNH</strain>
    </source>
</reference>
<dbReference type="Proteomes" id="UP001190700">
    <property type="component" value="Unassembled WGS sequence"/>
</dbReference>
<protein>
    <submittedName>
        <fullName evidence="2">Uncharacterized protein</fullName>
    </submittedName>
</protein>
<organism evidence="2 3">
    <name type="scientific">Cymbomonas tetramitiformis</name>
    <dbReference type="NCBI Taxonomy" id="36881"/>
    <lineage>
        <taxon>Eukaryota</taxon>
        <taxon>Viridiplantae</taxon>
        <taxon>Chlorophyta</taxon>
        <taxon>Pyramimonadophyceae</taxon>
        <taxon>Pyramimonadales</taxon>
        <taxon>Pyramimonadaceae</taxon>
        <taxon>Cymbomonas</taxon>
    </lineage>
</organism>
<gene>
    <name evidence="2" type="ORF">CYMTET_43859</name>
</gene>
<comment type="caution">
    <text evidence="2">The sequence shown here is derived from an EMBL/GenBank/DDBJ whole genome shotgun (WGS) entry which is preliminary data.</text>
</comment>
<dbReference type="AlphaFoldDB" id="A0AAE0F192"/>
<sequence>MFLEKRRLARMQSSSLLKFGFQRNVNPEAVNPDPQMKRPEVRTRFGNNEERWERLMSGVLNRMWNARRKVKGRPPTKAIKGRTQGFGDARFESWFENDDWEAADYLPTDGVDDETAAALPACDVARYQWQPLKKLMATTEYNRKVKDLWPWIKHRQVPGGLTGDAQKADVDGTGPIKVGLRSESQEYIAGLVTEQLREGVEYQSILFNFSLSHVKPLLCKWTLTVYEKFKNDVPARARGWAKCRISEALLAATREKARALNAEDEGEREPSPDTDDVDEIERLSEEMDLRGVSADSVSQKRARQERGATVSKRQKQGGSEAAGPSRTRLTDDSSSEDGEDARGYDSDASEGMNFTLEDFGNADAREFFIVKASQRDELTFQFKIANRLSPLLTLLECMEVDLSEGKMTQAFYKPTSTAFVGHNKKQQVSIQSVSRAHAFSDCKHKITETVKFDGDTIFWAWEEDENDSVGCIPREQAHELHDLLARAMKAQRARKCAVGADSDQDSE</sequence>
<proteinExistence type="predicted"/>
<accession>A0AAE0F192</accession>